<gene>
    <name evidence="4" type="ORF">KC19_4G258900</name>
</gene>
<proteinExistence type="inferred from homology"/>
<keyword evidence="2" id="KW-0413">Isomerase</keyword>
<keyword evidence="5" id="KW-1185">Reference proteome</keyword>
<dbReference type="PRINTS" id="PR00153">
    <property type="entry name" value="CSAPPISMRASE"/>
</dbReference>
<dbReference type="GO" id="GO:0006457">
    <property type="term" value="P:protein folding"/>
    <property type="evidence" value="ECO:0007669"/>
    <property type="project" value="TreeGrafter"/>
</dbReference>
<evidence type="ECO:0000256" key="1">
    <source>
        <dbReference type="ARBA" id="ARBA00007365"/>
    </source>
</evidence>
<accession>A0A8T0ICR4</accession>
<dbReference type="PANTHER" id="PTHR11071">
    <property type="entry name" value="PEPTIDYL-PROLYL CIS-TRANS ISOMERASE"/>
    <property type="match status" value="1"/>
</dbReference>
<name>A0A8T0ICR4_CERPU</name>
<evidence type="ECO:0000256" key="2">
    <source>
        <dbReference type="RuleBase" id="RU363019"/>
    </source>
</evidence>
<evidence type="ECO:0000313" key="4">
    <source>
        <dbReference type="EMBL" id="KAG0581530.1"/>
    </source>
</evidence>
<comment type="function">
    <text evidence="2">PPIases accelerate the folding of proteins. It catalyzes the cis-trans isomerization of proline imidic peptide bonds in oligopeptides.</text>
</comment>
<dbReference type="GO" id="GO:0003755">
    <property type="term" value="F:peptidyl-prolyl cis-trans isomerase activity"/>
    <property type="evidence" value="ECO:0007669"/>
    <property type="project" value="UniProtKB-UniRule"/>
</dbReference>
<comment type="similarity">
    <text evidence="1 2">Belongs to the cyclophilin-type PPIase family.</text>
</comment>
<dbReference type="GO" id="GO:0016018">
    <property type="term" value="F:cyclosporin A binding"/>
    <property type="evidence" value="ECO:0007669"/>
    <property type="project" value="TreeGrafter"/>
</dbReference>
<dbReference type="AlphaFoldDB" id="A0A8T0ICR4"/>
<dbReference type="InterPro" id="IPR002130">
    <property type="entry name" value="Cyclophilin-type_PPIase_dom"/>
</dbReference>
<dbReference type="EC" id="5.2.1.8" evidence="2"/>
<dbReference type="EMBL" id="CM026424">
    <property type="protein sequence ID" value="KAG0581530.1"/>
    <property type="molecule type" value="Genomic_DNA"/>
</dbReference>
<sequence>MVNPLNPKVFFDIEIKRKFVGRIVMELFADTVPVTAENFRLLCTGEKKVGKLGRNLWFRGSDFYRIIPEFMCQGGDFTQGNGKGGESIWGERLPDENFLRKHTGAGVLSMGNFHEPHTNNSQFFITMVPCPWLDGLHVVFGQVLEGFTVLKAIEACGTFDGKPKTNVIIAACGECPSVWQFRVPFPKYVNPLEPPEEIKPPPPPKKIFGCCGCYPINIPPPVPGSCYCMQTGYHIFSGKHVLRKPVDPSLMGPRKLGPNMAFDHSKFVPYSKCGEMEP</sequence>
<dbReference type="GO" id="GO:0005737">
    <property type="term" value="C:cytoplasm"/>
    <property type="evidence" value="ECO:0007669"/>
    <property type="project" value="TreeGrafter"/>
</dbReference>
<comment type="caution">
    <text evidence="4">The sequence shown here is derived from an EMBL/GenBank/DDBJ whole genome shotgun (WGS) entry which is preliminary data.</text>
</comment>
<organism evidence="4 5">
    <name type="scientific">Ceratodon purpureus</name>
    <name type="common">Fire moss</name>
    <name type="synonym">Dicranum purpureum</name>
    <dbReference type="NCBI Taxonomy" id="3225"/>
    <lineage>
        <taxon>Eukaryota</taxon>
        <taxon>Viridiplantae</taxon>
        <taxon>Streptophyta</taxon>
        <taxon>Embryophyta</taxon>
        <taxon>Bryophyta</taxon>
        <taxon>Bryophytina</taxon>
        <taxon>Bryopsida</taxon>
        <taxon>Dicranidae</taxon>
        <taxon>Pseudoditrichales</taxon>
        <taxon>Ditrichaceae</taxon>
        <taxon>Ceratodon</taxon>
    </lineage>
</organism>
<keyword evidence="2" id="KW-0697">Rotamase</keyword>
<dbReference type="SUPFAM" id="SSF50891">
    <property type="entry name" value="Cyclophilin-like"/>
    <property type="match status" value="1"/>
</dbReference>
<reference evidence="4" key="1">
    <citation type="submission" date="2020-06" db="EMBL/GenBank/DDBJ databases">
        <title>WGS assembly of Ceratodon purpureus strain R40.</title>
        <authorList>
            <person name="Carey S.B."/>
            <person name="Jenkins J."/>
            <person name="Shu S."/>
            <person name="Lovell J.T."/>
            <person name="Sreedasyam A."/>
            <person name="Maumus F."/>
            <person name="Tiley G.P."/>
            <person name="Fernandez-Pozo N."/>
            <person name="Barry K."/>
            <person name="Chen C."/>
            <person name="Wang M."/>
            <person name="Lipzen A."/>
            <person name="Daum C."/>
            <person name="Saski C.A."/>
            <person name="Payton A.C."/>
            <person name="Mcbreen J.C."/>
            <person name="Conrad R.E."/>
            <person name="Kollar L.M."/>
            <person name="Olsson S."/>
            <person name="Huttunen S."/>
            <person name="Landis J.B."/>
            <person name="Wickett N.J."/>
            <person name="Johnson M.G."/>
            <person name="Rensing S.A."/>
            <person name="Grimwood J."/>
            <person name="Schmutz J."/>
            <person name="Mcdaniel S.F."/>
        </authorList>
    </citation>
    <scope>NUCLEOTIDE SEQUENCE</scope>
    <source>
        <strain evidence="4">R40</strain>
    </source>
</reference>
<dbReference type="FunFam" id="2.40.100.10:FF:000031">
    <property type="entry name" value="Peptidyl-prolyl cis-trans isomerase"/>
    <property type="match status" value="1"/>
</dbReference>
<dbReference type="InterPro" id="IPR029000">
    <property type="entry name" value="Cyclophilin-like_dom_sf"/>
</dbReference>
<dbReference type="PANTHER" id="PTHR11071:SF561">
    <property type="entry name" value="PEPTIDYL-PROLYL CIS-TRANS ISOMERASE D-RELATED"/>
    <property type="match status" value="1"/>
</dbReference>
<dbReference type="Proteomes" id="UP000822688">
    <property type="component" value="Chromosome 4"/>
</dbReference>
<evidence type="ECO:0000259" key="3">
    <source>
        <dbReference type="PROSITE" id="PS50072"/>
    </source>
</evidence>
<dbReference type="PROSITE" id="PS50072">
    <property type="entry name" value="CSA_PPIASE_2"/>
    <property type="match status" value="1"/>
</dbReference>
<feature type="domain" description="PPIase cyclophilin-type" evidence="3">
    <location>
        <begin position="10"/>
        <end position="174"/>
    </location>
</feature>
<comment type="catalytic activity">
    <reaction evidence="2">
        <text>[protein]-peptidylproline (omega=180) = [protein]-peptidylproline (omega=0)</text>
        <dbReference type="Rhea" id="RHEA:16237"/>
        <dbReference type="Rhea" id="RHEA-COMP:10747"/>
        <dbReference type="Rhea" id="RHEA-COMP:10748"/>
        <dbReference type="ChEBI" id="CHEBI:83833"/>
        <dbReference type="ChEBI" id="CHEBI:83834"/>
        <dbReference type="EC" id="5.2.1.8"/>
    </reaction>
</comment>
<evidence type="ECO:0000313" key="5">
    <source>
        <dbReference type="Proteomes" id="UP000822688"/>
    </source>
</evidence>
<protein>
    <recommendedName>
        <fullName evidence="2">Peptidyl-prolyl cis-trans isomerase</fullName>
        <shortName evidence="2">PPIase</shortName>
        <ecNumber evidence="2">5.2.1.8</ecNumber>
    </recommendedName>
</protein>
<dbReference type="Pfam" id="PF00160">
    <property type="entry name" value="Pro_isomerase"/>
    <property type="match status" value="1"/>
</dbReference>
<dbReference type="Gene3D" id="2.40.100.10">
    <property type="entry name" value="Cyclophilin-like"/>
    <property type="match status" value="1"/>
</dbReference>